<proteinExistence type="predicted"/>
<reference evidence="1" key="1">
    <citation type="submission" date="2023-07" db="EMBL/GenBank/DDBJ databases">
        <authorList>
            <person name="Pelsma A.J. K."/>
        </authorList>
    </citation>
    <scope>NUCLEOTIDE SEQUENCE</scope>
</reference>
<gene>
    <name evidence="1" type="ORF">AMST5_02179</name>
</gene>
<dbReference type="AlphaFoldDB" id="A0AA48M0M2"/>
<sequence length="77" mass="8379">MRYLGLGALMLALSACNGAQSAKDAATREYAVGSYEQSLEAYQLCAERNRNEPEKCSALSRVIEADKKRYEKVSGGS</sequence>
<evidence type="ECO:0000313" key="1">
    <source>
        <dbReference type="EMBL" id="CAJ0869890.1"/>
    </source>
</evidence>
<organism evidence="1">
    <name type="scientific">freshwater sediment metagenome</name>
    <dbReference type="NCBI Taxonomy" id="556182"/>
    <lineage>
        <taxon>unclassified sequences</taxon>
        <taxon>metagenomes</taxon>
        <taxon>ecological metagenomes</taxon>
    </lineage>
</organism>
<dbReference type="EMBL" id="OY288114">
    <property type="protein sequence ID" value="CAJ0869890.1"/>
    <property type="molecule type" value="Genomic_DNA"/>
</dbReference>
<accession>A0AA48M0M2</accession>
<name>A0AA48M0M2_9ZZZZ</name>
<dbReference type="PROSITE" id="PS51257">
    <property type="entry name" value="PROKAR_LIPOPROTEIN"/>
    <property type="match status" value="1"/>
</dbReference>
<protein>
    <submittedName>
        <fullName evidence="1">Uncharacterized protein</fullName>
    </submittedName>
</protein>